<dbReference type="Pfam" id="PF13637">
    <property type="entry name" value="Ank_4"/>
    <property type="match status" value="1"/>
</dbReference>
<dbReference type="InterPro" id="IPR051165">
    <property type="entry name" value="Multifunctional_ANK_Repeat"/>
</dbReference>
<evidence type="ECO:0000313" key="5">
    <source>
        <dbReference type="Proteomes" id="UP001470230"/>
    </source>
</evidence>
<evidence type="ECO:0008006" key="6">
    <source>
        <dbReference type="Google" id="ProtNLM"/>
    </source>
</evidence>
<evidence type="ECO:0000256" key="3">
    <source>
        <dbReference type="PROSITE-ProRule" id="PRU00023"/>
    </source>
</evidence>
<feature type="repeat" description="ANK" evidence="3">
    <location>
        <begin position="433"/>
        <end position="457"/>
    </location>
</feature>
<feature type="repeat" description="ANK" evidence="3">
    <location>
        <begin position="366"/>
        <end position="398"/>
    </location>
</feature>
<keyword evidence="2 3" id="KW-0040">ANK repeat</keyword>
<dbReference type="PROSITE" id="PS50088">
    <property type="entry name" value="ANK_REPEAT"/>
    <property type="match status" value="7"/>
</dbReference>
<feature type="repeat" description="ANK" evidence="3">
    <location>
        <begin position="570"/>
        <end position="603"/>
    </location>
</feature>
<feature type="repeat" description="ANK" evidence="3">
    <location>
        <begin position="501"/>
        <end position="534"/>
    </location>
</feature>
<dbReference type="SMART" id="SM00248">
    <property type="entry name" value="ANK"/>
    <property type="match status" value="12"/>
</dbReference>
<gene>
    <name evidence="4" type="ORF">M9Y10_023054</name>
</gene>
<dbReference type="Gene3D" id="1.25.40.20">
    <property type="entry name" value="Ankyrin repeat-containing domain"/>
    <property type="match status" value="4"/>
</dbReference>
<feature type="repeat" description="ANK" evidence="3">
    <location>
        <begin position="638"/>
        <end position="660"/>
    </location>
</feature>
<dbReference type="SUPFAM" id="SSF48403">
    <property type="entry name" value="Ankyrin repeat"/>
    <property type="match status" value="2"/>
</dbReference>
<comment type="caution">
    <text evidence="4">The sequence shown here is derived from an EMBL/GenBank/DDBJ whole genome shotgun (WGS) entry which is preliminary data.</text>
</comment>
<name>A0ABR2KVX7_9EUKA</name>
<keyword evidence="5" id="KW-1185">Reference proteome</keyword>
<feature type="repeat" description="ANK" evidence="3">
    <location>
        <begin position="672"/>
        <end position="705"/>
    </location>
</feature>
<evidence type="ECO:0000313" key="4">
    <source>
        <dbReference type="EMBL" id="KAK8894617.1"/>
    </source>
</evidence>
<organism evidence="4 5">
    <name type="scientific">Tritrichomonas musculus</name>
    <dbReference type="NCBI Taxonomy" id="1915356"/>
    <lineage>
        <taxon>Eukaryota</taxon>
        <taxon>Metamonada</taxon>
        <taxon>Parabasalia</taxon>
        <taxon>Tritrichomonadida</taxon>
        <taxon>Tritrichomonadidae</taxon>
        <taxon>Tritrichomonas</taxon>
    </lineage>
</organism>
<feature type="repeat" description="ANK" evidence="3">
    <location>
        <begin position="467"/>
        <end position="500"/>
    </location>
</feature>
<dbReference type="Pfam" id="PF00023">
    <property type="entry name" value="Ank"/>
    <property type="match status" value="1"/>
</dbReference>
<dbReference type="PANTHER" id="PTHR24123">
    <property type="entry name" value="ANKYRIN REPEAT-CONTAINING"/>
    <property type="match status" value="1"/>
</dbReference>
<accession>A0ABR2KVX7</accession>
<dbReference type="Proteomes" id="UP001470230">
    <property type="component" value="Unassembled WGS sequence"/>
</dbReference>
<dbReference type="PANTHER" id="PTHR24123:SF33">
    <property type="entry name" value="PROTEIN HOS4"/>
    <property type="match status" value="1"/>
</dbReference>
<evidence type="ECO:0000256" key="1">
    <source>
        <dbReference type="ARBA" id="ARBA00022737"/>
    </source>
</evidence>
<dbReference type="InterPro" id="IPR002110">
    <property type="entry name" value="Ankyrin_rpt"/>
</dbReference>
<sequence>MNYIPPSEEELNSLILLQSNLINLNSETFTDCASILTNSDWCSKKQLLSQLIHNIIVISAYRPYSNSFLAEMIVSMSKAMSDNSSFASLLLSSILQTILQRSYNQCRGAVMSLLMYLVEKNFYSIAEVISKIKQYKKPFFEEICFNVFVWLAPEIEKADIEFFNTSMKLCEIMQQSIESQYPTVQRFLFDLPKLRENDWQNLKQRRYSIIKIFSSIFKHNDIESLVQLSFHPQFNPSQTIAQSIFETSFVVYNQPSMVEFAAYCGAIDCLDFLMGKGSDPSVTDFNGKTLPEFAVCGGNNDIIELLNENGFDCTELNYLKARFYHEINEYSERVLLSATYSNNIKVIVKCLEKVTPSTIDYSEPSNGKTALIIASQYGHIDAIRLLLSKGANINQQDNDGLSPLQHACQNGYLDIVKLFLSNEKVDLNLKHKFDMTALHWACQKGFPEIVQLLIDTGKVDVNSRDDENWTPLHWAIQNCHDDVLNVLLNTKGIEINVRQKDEMTPLHFAASNGNIDGLKALLKVDGIEVDAVDNGGLTALHWAAQNGKGQIVDYMVNVDRRAHINKIDDEGWTPLHWAAQNNHFTTVVELCKDDRLDFNVKDKQGLTPFLISVLNSAVETFSIFLNNKKVDVKVKDATGKSALHLAVRNGNEEIIKLLLEDERTDVNDKQEGGLTPLHLAVAGKKVDVVKMLLAAKGINPKQEDEDGTTPEMEASILGYNEIEDLFKSL</sequence>
<protein>
    <recommendedName>
        <fullName evidence="6">Ankyrin repeat protein</fullName>
    </recommendedName>
</protein>
<dbReference type="InterPro" id="IPR036770">
    <property type="entry name" value="Ankyrin_rpt-contain_sf"/>
</dbReference>
<reference evidence="4 5" key="1">
    <citation type="submission" date="2024-04" db="EMBL/GenBank/DDBJ databases">
        <title>Tritrichomonas musculus Genome.</title>
        <authorList>
            <person name="Alves-Ferreira E."/>
            <person name="Grigg M."/>
            <person name="Lorenzi H."/>
            <person name="Galac M."/>
        </authorList>
    </citation>
    <scope>NUCLEOTIDE SEQUENCE [LARGE SCALE GENOMIC DNA]</scope>
    <source>
        <strain evidence="4 5">EAF2021</strain>
    </source>
</reference>
<dbReference type="Pfam" id="PF12796">
    <property type="entry name" value="Ank_2"/>
    <property type="match status" value="2"/>
</dbReference>
<keyword evidence="1" id="KW-0677">Repeat</keyword>
<dbReference type="PROSITE" id="PS50297">
    <property type="entry name" value="ANK_REP_REGION"/>
    <property type="match status" value="6"/>
</dbReference>
<dbReference type="EMBL" id="JAPFFF010000003">
    <property type="protein sequence ID" value="KAK8894617.1"/>
    <property type="molecule type" value="Genomic_DNA"/>
</dbReference>
<proteinExistence type="predicted"/>
<evidence type="ECO:0000256" key="2">
    <source>
        <dbReference type="ARBA" id="ARBA00023043"/>
    </source>
</evidence>